<keyword evidence="2" id="KW-0540">Nuclease</keyword>
<evidence type="ECO:0000259" key="1">
    <source>
        <dbReference type="SMART" id="SM00507"/>
    </source>
</evidence>
<dbReference type="SMART" id="SM00507">
    <property type="entry name" value="HNHc"/>
    <property type="match status" value="1"/>
</dbReference>
<feature type="domain" description="HNH nuclease" evidence="1">
    <location>
        <begin position="165"/>
        <end position="216"/>
    </location>
</feature>
<dbReference type="GO" id="GO:0004519">
    <property type="term" value="F:endonuclease activity"/>
    <property type="evidence" value="ECO:0007669"/>
    <property type="project" value="UniProtKB-KW"/>
</dbReference>
<accession>A0ABU5CP28</accession>
<keyword evidence="2" id="KW-0378">Hydrolase</keyword>
<protein>
    <submittedName>
        <fullName evidence="2">HNH endonuclease signature motif containing protein</fullName>
    </submittedName>
</protein>
<dbReference type="Proteomes" id="UP001228376">
    <property type="component" value="Unassembled WGS sequence"/>
</dbReference>
<reference evidence="2 3" key="1">
    <citation type="submission" date="2023-10" db="EMBL/GenBank/DDBJ databases">
        <title>179-bfca-hs.</title>
        <authorList>
            <person name="Miliotis G."/>
            <person name="Sengupta P."/>
            <person name="Hameed A."/>
            <person name="Chuvochina M."/>
            <person name="Mcdonagh F."/>
            <person name="Simpson A.C."/>
            <person name="Singh N.K."/>
            <person name="Rekha P.D."/>
            <person name="Raman K."/>
            <person name="Hugenholtz P."/>
            <person name="Venkateswaran K."/>
        </authorList>
    </citation>
    <scope>NUCLEOTIDE SEQUENCE [LARGE SCALE GENOMIC DNA]</scope>
    <source>
        <strain evidence="2 3">179-BFC-A-HS</strain>
    </source>
</reference>
<dbReference type="Gene3D" id="1.10.30.50">
    <property type="match status" value="1"/>
</dbReference>
<dbReference type="EMBL" id="JAROCA020000003">
    <property type="protein sequence ID" value="MDY0407213.1"/>
    <property type="molecule type" value="Genomic_DNA"/>
</dbReference>
<comment type="caution">
    <text evidence="2">The sequence shown here is derived from an EMBL/GenBank/DDBJ whole genome shotgun (WGS) entry which is preliminary data.</text>
</comment>
<dbReference type="InterPro" id="IPR003615">
    <property type="entry name" value="HNH_nuc"/>
</dbReference>
<proteinExistence type="predicted"/>
<name>A0ABU5CP28_9BACI</name>
<dbReference type="CDD" id="cd00085">
    <property type="entry name" value="HNHc"/>
    <property type="match status" value="1"/>
</dbReference>
<keyword evidence="3" id="KW-1185">Reference proteome</keyword>
<evidence type="ECO:0000313" key="2">
    <source>
        <dbReference type="EMBL" id="MDY0407213.1"/>
    </source>
</evidence>
<keyword evidence="2" id="KW-0255">Endonuclease</keyword>
<sequence length="257" mass="30174">MADKAKKRVQHTLKERIKEIQRNPIADNVLRYNITLIGIQNYYQYATTIYMDLTDIHYALLKATRARLSKYAKIILLSQTNDTFRRKAKGIRAQTKIYTVQSAPMLPITCVHHKNPWNFSQDICNYTEKGRAKIHREQKAIPSDVLKQVRRTFSRGRSIEYNDNRISKYIMQYGKCFVLKEEIAIDSVRCHHIVPIKLGGTDKFHNLVIIDGMVHRLVHMTNQFKIKDMLEQLSLNTKQLNKLNYLRMQAMLEPINL</sequence>
<organism evidence="2 3">
    <name type="scientific">Tigheibacillus jepli</name>
    <dbReference type="NCBI Taxonomy" id="3035914"/>
    <lineage>
        <taxon>Bacteria</taxon>
        <taxon>Bacillati</taxon>
        <taxon>Bacillota</taxon>
        <taxon>Bacilli</taxon>
        <taxon>Bacillales</taxon>
        <taxon>Bacillaceae</taxon>
        <taxon>Tigheibacillus</taxon>
    </lineage>
</organism>
<evidence type="ECO:0000313" key="3">
    <source>
        <dbReference type="Proteomes" id="UP001228376"/>
    </source>
</evidence>
<dbReference type="RefSeq" id="WP_306068316.1">
    <property type="nucleotide sequence ID" value="NZ_JAROCA020000003.1"/>
</dbReference>
<gene>
    <name evidence="2" type="ORF">P5G51_019430</name>
</gene>